<accession>A0ACB7HZL7</accession>
<comment type="caution">
    <text evidence="1">The sequence shown here is derived from an EMBL/GenBank/DDBJ whole genome shotgun (WGS) entry which is preliminary data.</text>
</comment>
<evidence type="ECO:0000313" key="2">
    <source>
        <dbReference type="Proteomes" id="UP000091857"/>
    </source>
</evidence>
<gene>
    <name evidence="1" type="ORF">MANES_03G121300v8</name>
</gene>
<protein>
    <submittedName>
        <fullName evidence="1">Uncharacterized protein</fullName>
    </submittedName>
</protein>
<evidence type="ECO:0000313" key="1">
    <source>
        <dbReference type="EMBL" id="KAG8658108.1"/>
    </source>
</evidence>
<name>A0ACB7HZL7_MANES</name>
<sequence length="362" mass="41137">MESKGNILGTSLLVPCVQELAKEPLVTVPERYIRSDLDRPIVAAGDDGTLPELPVIDMQRLHLQESMESELAKLHLACKEWGFFQLVNHGVSSSLLERIKTQVQDFFNLPMEEKKQFWQHPGEVEGFGQAFVVSEEQKLDWADICVMITQPIHLRKPHLFPKLPLPFRDTLESYSSEVKTLAVDIIEQMAKVLGIRDEEMREMITEGIMQTMRMNYYPPCPQPEKVIGLTPHSDGSGISILLQVNDVEGLQIMKDGNWIAVKPLPNAFVVNIGNILEIISNGTYRSILHRATVNSQKERLSIVAFHSPRFDGDISPAASLITEETPALFKRIKVKEYFNGYLSRELRFKSYLDTLRIQHGEE</sequence>
<dbReference type="Proteomes" id="UP000091857">
    <property type="component" value="Chromosome 3"/>
</dbReference>
<proteinExistence type="predicted"/>
<organism evidence="1 2">
    <name type="scientific">Manihot esculenta</name>
    <name type="common">Cassava</name>
    <name type="synonym">Jatropha manihot</name>
    <dbReference type="NCBI Taxonomy" id="3983"/>
    <lineage>
        <taxon>Eukaryota</taxon>
        <taxon>Viridiplantae</taxon>
        <taxon>Streptophyta</taxon>
        <taxon>Embryophyta</taxon>
        <taxon>Tracheophyta</taxon>
        <taxon>Spermatophyta</taxon>
        <taxon>Magnoliopsida</taxon>
        <taxon>eudicotyledons</taxon>
        <taxon>Gunneridae</taxon>
        <taxon>Pentapetalae</taxon>
        <taxon>rosids</taxon>
        <taxon>fabids</taxon>
        <taxon>Malpighiales</taxon>
        <taxon>Euphorbiaceae</taxon>
        <taxon>Crotonoideae</taxon>
        <taxon>Manihoteae</taxon>
        <taxon>Manihot</taxon>
    </lineage>
</organism>
<reference evidence="2" key="1">
    <citation type="journal article" date="2016" name="Nat. Biotechnol.">
        <title>Sequencing wild and cultivated cassava and related species reveals extensive interspecific hybridization and genetic diversity.</title>
        <authorList>
            <person name="Bredeson J.V."/>
            <person name="Lyons J.B."/>
            <person name="Prochnik S.E."/>
            <person name="Wu G.A."/>
            <person name="Ha C.M."/>
            <person name="Edsinger-Gonzales E."/>
            <person name="Grimwood J."/>
            <person name="Schmutz J."/>
            <person name="Rabbi I.Y."/>
            <person name="Egesi C."/>
            <person name="Nauluvula P."/>
            <person name="Lebot V."/>
            <person name="Ndunguru J."/>
            <person name="Mkamilo G."/>
            <person name="Bart R.S."/>
            <person name="Setter T.L."/>
            <person name="Gleadow R.M."/>
            <person name="Kulakow P."/>
            <person name="Ferguson M.E."/>
            <person name="Rounsley S."/>
            <person name="Rokhsar D.S."/>
        </authorList>
    </citation>
    <scope>NUCLEOTIDE SEQUENCE [LARGE SCALE GENOMIC DNA]</scope>
    <source>
        <strain evidence="2">cv. AM560-2</strain>
    </source>
</reference>
<dbReference type="EMBL" id="CM004389">
    <property type="protein sequence ID" value="KAG8658108.1"/>
    <property type="molecule type" value="Genomic_DNA"/>
</dbReference>
<keyword evidence="2" id="KW-1185">Reference proteome</keyword>